<accession>A0A370WTL6</accession>
<protein>
    <submittedName>
        <fullName evidence="2">Uncharacterized protein</fullName>
    </submittedName>
</protein>
<organism evidence="2 3">
    <name type="scientific">Dyella monticola</name>
    <dbReference type="NCBI Taxonomy" id="1927958"/>
    <lineage>
        <taxon>Bacteria</taxon>
        <taxon>Pseudomonadati</taxon>
        <taxon>Pseudomonadota</taxon>
        <taxon>Gammaproteobacteria</taxon>
        <taxon>Lysobacterales</taxon>
        <taxon>Rhodanobacteraceae</taxon>
        <taxon>Dyella</taxon>
    </lineage>
</organism>
<dbReference type="EMBL" id="QRBE01000013">
    <property type="protein sequence ID" value="RDS79366.1"/>
    <property type="molecule type" value="Genomic_DNA"/>
</dbReference>
<dbReference type="AlphaFoldDB" id="A0A370WTL6"/>
<gene>
    <name evidence="2" type="ORF">DWU98_17530</name>
</gene>
<feature type="compositionally biased region" description="Polar residues" evidence="1">
    <location>
        <begin position="1"/>
        <end position="19"/>
    </location>
</feature>
<feature type="region of interest" description="Disordered" evidence="1">
    <location>
        <begin position="1"/>
        <end position="167"/>
    </location>
</feature>
<evidence type="ECO:0000313" key="3">
    <source>
        <dbReference type="Proteomes" id="UP000254258"/>
    </source>
</evidence>
<feature type="compositionally biased region" description="Polar residues" evidence="1">
    <location>
        <begin position="135"/>
        <end position="150"/>
    </location>
</feature>
<name>A0A370WTL6_9GAMM</name>
<comment type="caution">
    <text evidence="2">The sequence shown here is derived from an EMBL/GenBank/DDBJ whole genome shotgun (WGS) entry which is preliminary data.</text>
</comment>
<keyword evidence="3" id="KW-1185">Reference proteome</keyword>
<sequence>MRISDSTIRPDTPSRTPSPITEKKSPRALTTEPHAIRPDHATFSSSFPYPAIASQSKREADATVSDRFAPSGAPSQAASSKDPFQGVPQAAIEDSGVPDLYQLPKLNEGPNALQELEQKAKDFWDPYPPPESGLTPRQCQYQRASSSLTTEADVRTRAGLLSPQGNQ</sequence>
<evidence type="ECO:0000256" key="1">
    <source>
        <dbReference type="SAM" id="MobiDB-lite"/>
    </source>
</evidence>
<proteinExistence type="predicted"/>
<evidence type="ECO:0000313" key="2">
    <source>
        <dbReference type="EMBL" id="RDS79366.1"/>
    </source>
</evidence>
<dbReference type="Proteomes" id="UP000254258">
    <property type="component" value="Unassembled WGS sequence"/>
</dbReference>
<feature type="non-terminal residue" evidence="2">
    <location>
        <position position="167"/>
    </location>
</feature>
<dbReference type="RefSeq" id="WP_147293363.1">
    <property type="nucleotide sequence ID" value="NZ_QRBE01000013.1"/>
</dbReference>
<feature type="compositionally biased region" description="Low complexity" evidence="1">
    <location>
        <begin position="69"/>
        <end position="80"/>
    </location>
</feature>
<reference evidence="2 3" key="1">
    <citation type="submission" date="2018-07" db="EMBL/GenBank/DDBJ databases">
        <title>Dyella monticola sp. nov. and Dyella psychrodurans sp. nov. isolated from monsoon evergreen broad-leaved forest soil of Dinghu Mountain, China.</title>
        <authorList>
            <person name="Gao Z."/>
            <person name="Qiu L."/>
        </authorList>
    </citation>
    <scope>NUCLEOTIDE SEQUENCE [LARGE SCALE GENOMIC DNA]</scope>
    <source>
        <strain evidence="2 3">4G-K06</strain>
    </source>
</reference>